<gene>
    <name evidence="1" type="ORF">NCTC10343_03225</name>
</gene>
<protein>
    <submittedName>
        <fullName evidence="1">Uncharacterized protein</fullName>
    </submittedName>
</protein>
<reference evidence="1 2" key="1">
    <citation type="submission" date="2018-06" db="EMBL/GenBank/DDBJ databases">
        <authorList>
            <consortium name="Pathogen Informatics"/>
            <person name="Doyle S."/>
        </authorList>
    </citation>
    <scope>NUCLEOTIDE SEQUENCE [LARGE SCALE GENOMIC DNA]</scope>
    <source>
        <strain evidence="1 2">NCTC10343</strain>
    </source>
</reference>
<dbReference type="EMBL" id="UGSC01000001">
    <property type="protein sequence ID" value="SUA70354.1"/>
    <property type="molecule type" value="Genomic_DNA"/>
</dbReference>
<evidence type="ECO:0000313" key="1">
    <source>
        <dbReference type="EMBL" id="SUA70354.1"/>
    </source>
</evidence>
<name>A0A378XZS2_PAEPO</name>
<organism evidence="1 2">
    <name type="scientific">Paenibacillus polymyxa</name>
    <name type="common">Bacillus polymyxa</name>
    <dbReference type="NCBI Taxonomy" id="1406"/>
    <lineage>
        <taxon>Bacteria</taxon>
        <taxon>Bacillati</taxon>
        <taxon>Bacillota</taxon>
        <taxon>Bacilli</taxon>
        <taxon>Bacillales</taxon>
        <taxon>Paenibacillaceae</taxon>
        <taxon>Paenibacillus</taxon>
    </lineage>
</organism>
<sequence>MQAIIRFGELKLEQFIQGATNNWLIFSPLPYSMQHSSGIDNSVIISATPTIEIIDADLDVAINPQYKYAYSIATDNKLKLAFSKETHADKGSALEALKCIALTYELGNLQPNGNYYKVKVRNSLGEEIHRTTPLTLDQVDKVVATFDDTRDMNTSGFLEYVLTRDFIVN</sequence>
<dbReference type="AlphaFoldDB" id="A0A378XZS2"/>
<dbReference type="GeneID" id="93346578"/>
<dbReference type="RefSeq" id="WP_019687749.1">
    <property type="nucleotide sequence ID" value="NZ_CP036496.1"/>
</dbReference>
<evidence type="ECO:0000313" key="2">
    <source>
        <dbReference type="Proteomes" id="UP000254400"/>
    </source>
</evidence>
<dbReference type="Proteomes" id="UP000254400">
    <property type="component" value="Unassembled WGS sequence"/>
</dbReference>
<proteinExistence type="predicted"/>
<accession>A0A378XZS2</accession>